<evidence type="ECO:0000256" key="1">
    <source>
        <dbReference type="ARBA" id="ARBA00008563"/>
    </source>
</evidence>
<keyword evidence="9" id="KW-1185">Reference proteome</keyword>
<dbReference type="GO" id="GO:0005737">
    <property type="term" value="C:cytoplasm"/>
    <property type="evidence" value="ECO:0007669"/>
    <property type="project" value="UniProtKB-ARBA"/>
</dbReference>
<comment type="similarity">
    <text evidence="1 6 7">Belongs to the bacterial ribosomal protein bL21 family.</text>
</comment>
<dbReference type="GO" id="GO:0006412">
    <property type="term" value="P:translation"/>
    <property type="evidence" value="ECO:0007669"/>
    <property type="project" value="UniProtKB-UniRule"/>
</dbReference>
<dbReference type="Proteomes" id="UP000221024">
    <property type="component" value="Unassembled WGS sequence"/>
</dbReference>
<dbReference type="Pfam" id="PF00829">
    <property type="entry name" value="Ribosomal_L21p"/>
    <property type="match status" value="1"/>
</dbReference>
<reference evidence="8 9" key="1">
    <citation type="submission" date="2017-10" db="EMBL/GenBank/DDBJ databases">
        <title>Draft genome of Longimonas halophila.</title>
        <authorList>
            <person name="Goh K.M."/>
            <person name="Shamsir M.S."/>
            <person name="Lim S.W."/>
        </authorList>
    </citation>
    <scope>NUCLEOTIDE SEQUENCE [LARGE SCALE GENOMIC DNA]</scope>
    <source>
        <strain evidence="8 9">KCTC 42399</strain>
    </source>
</reference>
<gene>
    <name evidence="6 8" type="primary">rplU</name>
    <name evidence="8" type="ORF">CRI93_11395</name>
</gene>
<name>A0A2H3P5N4_9BACT</name>
<dbReference type="GO" id="GO:1990904">
    <property type="term" value="C:ribonucleoprotein complex"/>
    <property type="evidence" value="ECO:0007669"/>
    <property type="project" value="UniProtKB-KW"/>
</dbReference>
<dbReference type="GO" id="GO:0003735">
    <property type="term" value="F:structural constituent of ribosome"/>
    <property type="evidence" value="ECO:0007669"/>
    <property type="project" value="InterPro"/>
</dbReference>
<comment type="caution">
    <text evidence="8">The sequence shown here is derived from an EMBL/GenBank/DDBJ whole genome shotgun (WGS) entry which is preliminary data.</text>
</comment>
<dbReference type="InterPro" id="IPR028909">
    <property type="entry name" value="bL21-like"/>
</dbReference>
<sequence>MYAIVDVKDKQFKVRENDTVYVPYHADAEADDTLTIDRVLLLSDTDGDVTVGTPTVDGATVEAKVLEHVKGDKVIVFKKKRRKRYRVKRGHRQQYTKIQIEAVHTA</sequence>
<dbReference type="EMBL" id="PDEP01000010">
    <property type="protein sequence ID" value="PEN06075.1"/>
    <property type="molecule type" value="Genomic_DNA"/>
</dbReference>
<dbReference type="InterPro" id="IPR036164">
    <property type="entry name" value="bL21-like_sf"/>
</dbReference>
<dbReference type="SUPFAM" id="SSF141091">
    <property type="entry name" value="L21p-like"/>
    <property type="match status" value="1"/>
</dbReference>
<dbReference type="PANTHER" id="PTHR21349">
    <property type="entry name" value="50S RIBOSOMAL PROTEIN L21"/>
    <property type="match status" value="1"/>
</dbReference>
<dbReference type="PANTHER" id="PTHR21349:SF0">
    <property type="entry name" value="LARGE RIBOSOMAL SUBUNIT PROTEIN BL21M"/>
    <property type="match status" value="1"/>
</dbReference>
<evidence type="ECO:0000256" key="7">
    <source>
        <dbReference type="RuleBase" id="RU000562"/>
    </source>
</evidence>
<organism evidence="8 9">
    <name type="scientific">Longimonas halophila</name>
    <dbReference type="NCBI Taxonomy" id="1469170"/>
    <lineage>
        <taxon>Bacteria</taxon>
        <taxon>Pseudomonadati</taxon>
        <taxon>Rhodothermota</taxon>
        <taxon>Rhodothermia</taxon>
        <taxon>Rhodothermales</taxon>
        <taxon>Salisaetaceae</taxon>
        <taxon>Longimonas</taxon>
    </lineage>
</organism>
<proteinExistence type="inferred from homology"/>
<dbReference type="GO" id="GO:0019843">
    <property type="term" value="F:rRNA binding"/>
    <property type="evidence" value="ECO:0007669"/>
    <property type="project" value="UniProtKB-UniRule"/>
</dbReference>
<dbReference type="PROSITE" id="PS01169">
    <property type="entry name" value="RIBOSOMAL_L21"/>
    <property type="match status" value="1"/>
</dbReference>
<keyword evidence="4 6" id="KW-0689">Ribosomal protein</keyword>
<dbReference type="NCBIfam" id="TIGR00061">
    <property type="entry name" value="L21"/>
    <property type="match status" value="1"/>
</dbReference>
<dbReference type="InterPro" id="IPR001787">
    <property type="entry name" value="Ribosomal_bL21"/>
</dbReference>
<dbReference type="RefSeq" id="WP_098062764.1">
    <property type="nucleotide sequence ID" value="NZ_PDEP01000010.1"/>
</dbReference>
<evidence type="ECO:0000256" key="2">
    <source>
        <dbReference type="ARBA" id="ARBA00022730"/>
    </source>
</evidence>
<dbReference type="AlphaFoldDB" id="A0A2H3P5N4"/>
<evidence type="ECO:0000313" key="8">
    <source>
        <dbReference type="EMBL" id="PEN06075.1"/>
    </source>
</evidence>
<dbReference type="HAMAP" id="MF_01363">
    <property type="entry name" value="Ribosomal_bL21"/>
    <property type="match status" value="1"/>
</dbReference>
<evidence type="ECO:0000256" key="3">
    <source>
        <dbReference type="ARBA" id="ARBA00022884"/>
    </source>
</evidence>
<evidence type="ECO:0000256" key="6">
    <source>
        <dbReference type="HAMAP-Rule" id="MF_01363"/>
    </source>
</evidence>
<keyword evidence="5 6" id="KW-0687">Ribonucleoprotein</keyword>
<comment type="subunit">
    <text evidence="6">Part of the 50S ribosomal subunit. Contacts protein L20.</text>
</comment>
<evidence type="ECO:0000256" key="5">
    <source>
        <dbReference type="ARBA" id="ARBA00023274"/>
    </source>
</evidence>
<dbReference type="OrthoDB" id="9813334at2"/>
<dbReference type="InterPro" id="IPR018258">
    <property type="entry name" value="Ribosomal_bL21_CS"/>
</dbReference>
<evidence type="ECO:0000256" key="4">
    <source>
        <dbReference type="ARBA" id="ARBA00022980"/>
    </source>
</evidence>
<keyword evidence="2 6" id="KW-0699">rRNA-binding</keyword>
<dbReference type="GO" id="GO:0005840">
    <property type="term" value="C:ribosome"/>
    <property type="evidence" value="ECO:0007669"/>
    <property type="project" value="UniProtKB-KW"/>
</dbReference>
<comment type="function">
    <text evidence="6 7">This protein binds to 23S rRNA in the presence of protein L20.</text>
</comment>
<accession>A0A2H3P5N4</accession>
<protein>
    <recommendedName>
        <fullName evidence="6">Large ribosomal subunit protein bL21</fullName>
    </recommendedName>
</protein>
<keyword evidence="3 6" id="KW-0694">RNA-binding</keyword>
<evidence type="ECO:0000313" key="9">
    <source>
        <dbReference type="Proteomes" id="UP000221024"/>
    </source>
</evidence>